<dbReference type="InterPro" id="IPR000787">
    <property type="entry name" value="Peptidase_M29"/>
</dbReference>
<evidence type="ECO:0000313" key="4">
    <source>
        <dbReference type="Proteomes" id="UP000822152"/>
    </source>
</evidence>
<protein>
    <submittedName>
        <fullName evidence="3">Aminopeptidase</fullName>
    </submittedName>
</protein>
<keyword evidence="3" id="KW-0378">Hydrolase</keyword>
<feature type="coiled-coil region" evidence="2">
    <location>
        <begin position="38"/>
        <end position="65"/>
    </location>
</feature>
<dbReference type="InterPro" id="IPR052170">
    <property type="entry name" value="M29_Exopeptidase"/>
</dbReference>
<dbReference type="EMBL" id="JAAIPF010000024">
    <property type="protein sequence ID" value="NSF74333.1"/>
    <property type="molecule type" value="Genomic_DNA"/>
</dbReference>
<keyword evidence="1" id="KW-0479">Metal-binding</keyword>
<evidence type="ECO:0000313" key="3">
    <source>
        <dbReference type="EMBL" id="NSF74333.1"/>
    </source>
</evidence>
<dbReference type="PANTHER" id="PTHR34448:SF1">
    <property type="entry name" value="BLL6088 PROTEIN"/>
    <property type="match status" value="1"/>
</dbReference>
<reference evidence="3 4" key="1">
    <citation type="journal article" date="2020" name="Cell Host Microbe">
        <title>Functional and Genomic Variation between Human-Derived Isolates of Lachnospiraceae Reveals Inter- and Intra-Species Diversity.</title>
        <authorList>
            <person name="Sorbara M.T."/>
            <person name="Littmann E.R."/>
            <person name="Fontana E."/>
            <person name="Moody T.U."/>
            <person name="Kohout C.E."/>
            <person name="Gjonbalaj M."/>
            <person name="Eaton V."/>
            <person name="Seok R."/>
            <person name="Leiner I.M."/>
            <person name="Pamer E.G."/>
        </authorList>
    </citation>
    <scope>NUCLEOTIDE SEQUENCE [LARGE SCALE GENOMIC DNA]</scope>
    <source>
        <strain evidence="3 4">MSK.20.11</strain>
    </source>
</reference>
<keyword evidence="4" id="KW-1185">Reference proteome</keyword>
<dbReference type="GO" id="GO:0004177">
    <property type="term" value="F:aminopeptidase activity"/>
    <property type="evidence" value="ECO:0007669"/>
    <property type="project" value="UniProtKB-KW"/>
</dbReference>
<accession>A0ABX2GRT9</accession>
<dbReference type="RefSeq" id="WP_173743750.1">
    <property type="nucleotide sequence ID" value="NZ_JAAIPF010000024.1"/>
</dbReference>
<keyword evidence="3" id="KW-0031">Aminopeptidase</keyword>
<comment type="caution">
    <text evidence="3">The sequence shown here is derived from an EMBL/GenBank/DDBJ whole genome shotgun (WGS) entry which is preliminary data.</text>
</comment>
<dbReference type="SUPFAM" id="SSF144052">
    <property type="entry name" value="Thermophilic metalloprotease-like"/>
    <property type="match status" value="1"/>
</dbReference>
<dbReference type="Proteomes" id="UP000822152">
    <property type="component" value="Unassembled WGS sequence"/>
</dbReference>
<evidence type="ECO:0000256" key="1">
    <source>
        <dbReference type="ARBA" id="ARBA00022723"/>
    </source>
</evidence>
<keyword evidence="2" id="KW-0175">Coiled coil</keyword>
<dbReference type="PANTHER" id="PTHR34448">
    <property type="entry name" value="AMINOPEPTIDASE"/>
    <property type="match status" value="1"/>
</dbReference>
<keyword evidence="3" id="KW-0645">Protease</keyword>
<evidence type="ECO:0000256" key="2">
    <source>
        <dbReference type="SAM" id="Coils"/>
    </source>
</evidence>
<dbReference type="Pfam" id="PF02073">
    <property type="entry name" value="Peptidase_M29"/>
    <property type="match status" value="1"/>
</dbReference>
<proteinExistence type="predicted"/>
<gene>
    <name evidence="3" type="ORF">G4952_11015</name>
</gene>
<name>A0ABX2GRT9_9FIRM</name>
<organism evidence="3 4">
    <name type="scientific">Blautia wexlerae</name>
    <dbReference type="NCBI Taxonomy" id="418240"/>
    <lineage>
        <taxon>Bacteria</taxon>
        <taxon>Bacillati</taxon>
        <taxon>Bacillota</taxon>
        <taxon>Clostridia</taxon>
        <taxon>Lachnospirales</taxon>
        <taxon>Lachnospiraceae</taxon>
        <taxon>Blautia</taxon>
    </lineage>
</organism>
<sequence>MERYKLAKERIAQIPEENIVKMPYQDFFIKEAEFLQKVISVMDENQEQDKTLEELQAQNYELYQDVLPQNYEKSYGNPVYAQKMLGEYGRAFTFLYTELHGTIGYAFEKKVWDITVGLELFLEMYSAFSEEELPAEKQVREILLSYVNDYCQDMVETRIREGVDPEEDFAVNIIMKSDLNDLRYLYRFGEYISESQLETARFLNSMSQEEIDSMAGTYTEGYRMGFVTGRKDIRKKKTVNIRYELGFERMVKAAILQFEEMGLKAVIYRHALHAVNKRSQNRVGFTGAVANPQFDYDHRQDSALFMDSDFVKRKLRAMQTSYDEYADLAEVHGGPAVIETFGEKPFSPVNKEECWTFSEAQQKLQVELDNESGQIVNRYIKGEERSFTIIAYPIPEIGENFQDIFREIVKINTLDYKKYQKIQQTIIDTLDTCEWVEIKGKGDNETDLLIHLHTLTDPQKQTNFENCVADVNIPLGEVFTSPVLAGTGGILHVSKVYLNGLQFCDLKLVFDCGQVIDYTCSNFDTEEENRKYIEDNILFHHPRLAMGEFAIGTNTTAYVAAQKYDIADKLPILIAEKMGPHFAVGDTCYSWAEDTPVYNPDGKEIIARDNEISEMRKDDVSLAYYGCHTDITIPYDELGSICAVDDDGDMIPVIEDGRFVLPGTEALNEAFGEL</sequence>